<proteinExistence type="predicted"/>
<reference evidence="3" key="1">
    <citation type="submission" date="2025-08" db="UniProtKB">
        <authorList>
            <consortium name="Ensembl"/>
        </authorList>
    </citation>
    <scope>IDENTIFICATION</scope>
</reference>
<evidence type="ECO:0000313" key="4">
    <source>
        <dbReference type="Proteomes" id="UP000694549"/>
    </source>
</evidence>
<sequence length="194" mass="21392">MQLLHHRRPPDWPGMMCCEESHVESRMVDQGKPADVIFLDFSKAFDTVSHRILLDKMSTIQLNKNIIRWVSNWLTGRAQRVMVNGAASGWRAVTSGVPQGSILGPVLFNIFINDLDVGIEGILSKFADDTKLGGVVDSNEGYEDGERPGGEDVRGTAEGTGPVQPGEEEAEGRPHRSLQLPHKGVSRGRRPFLH</sequence>
<dbReference type="Proteomes" id="UP000694549">
    <property type="component" value="Unplaced"/>
</dbReference>
<reference evidence="3" key="2">
    <citation type="submission" date="2025-09" db="UniProtKB">
        <authorList>
            <consortium name="Ensembl"/>
        </authorList>
    </citation>
    <scope>IDENTIFICATION</scope>
</reference>
<protein>
    <recommendedName>
        <fullName evidence="2">Reverse transcriptase domain-containing protein</fullName>
    </recommendedName>
</protein>
<evidence type="ECO:0000313" key="3">
    <source>
        <dbReference type="Ensembl" id="ENSAZOP00000017022.1"/>
    </source>
</evidence>
<organism evidence="3 4">
    <name type="scientific">Anas zonorhyncha</name>
    <name type="common">Eastern spot-billed duck</name>
    <dbReference type="NCBI Taxonomy" id="75864"/>
    <lineage>
        <taxon>Eukaryota</taxon>
        <taxon>Metazoa</taxon>
        <taxon>Chordata</taxon>
        <taxon>Craniata</taxon>
        <taxon>Vertebrata</taxon>
        <taxon>Euteleostomi</taxon>
        <taxon>Archelosauria</taxon>
        <taxon>Archosauria</taxon>
        <taxon>Dinosauria</taxon>
        <taxon>Saurischia</taxon>
        <taxon>Theropoda</taxon>
        <taxon>Coelurosauria</taxon>
        <taxon>Aves</taxon>
        <taxon>Neognathae</taxon>
        <taxon>Galloanserae</taxon>
        <taxon>Anseriformes</taxon>
        <taxon>Anatidae</taxon>
        <taxon>Anatinae</taxon>
        <taxon>Anas</taxon>
    </lineage>
</organism>
<evidence type="ECO:0000256" key="1">
    <source>
        <dbReference type="SAM" id="MobiDB-lite"/>
    </source>
</evidence>
<accession>A0A8B9ZV34</accession>
<feature type="region of interest" description="Disordered" evidence="1">
    <location>
        <begin position="137"/>
        <end position="194"/>
    </location>
</feature>
<name>A0A8B9ZV34_9AVES</name>
<feature type="compositionally biased region" description="Basic and acidic residues" evidence="1">
    <location>
        <begin position="144"/>
        <end position="155"/>
    </location>
</feature>
<dbReference type="Ensembl" id="ENSAZOT00000018305.1">
    <property type="protein sequence ID" value="ENSAZOP00000017022.1"/>
    <property type="gene ID" value="ENSAZOG00000011109.1"/>
</dbReference>
<feature type="domain" description="Reverse transcriptase" evidence="2">
    <location>
        <begin position="1"/>
        <end position="194"/>
    </location>
</feature>
<dbReference type="AlphaFoldDB" id="A0A8B9ZV34"/>
<dbReference type="Pfam" id="PF00078">
    <property type="entry name" value="RVT_1"/>
    <property type="match status" value="1"/>
</dbReference>
<dbReference type="SUPFAM" id="SSF56672">
    <property type="entry name" value="DNA/RNA polymerases"/>
    <property type="match status" value="1"/>
</dbReference>
<keyword evidence="4" id="KW-1185">Reference proteome</keyword>
<evidence type="ECO:0000259" key="2">
    <source>
        <dbReference type="PROSITE" id="PS50878"/>
    </source>
</evidence>
<dbReference type="PANTHER" id="PTHR33332">
    <property type="entry name" value="REVERSE TRANSCRIPTASE DOMAIN-CONTAINING PROTEIN"/>
    <property type="match status" value="1"/>
</dbReference>
<dbReference type="InterPro" id="IPR000477">
    <property type="entry name" value="RT_dom"/>
</dbReference>
<dbReference type="PROSITE" id="PS50878">
    <property type="entry name" value="RT_POL"/>
    <property type="match status" value="1"/>
</dbReference>
<dbReference type="InterPro" id="IPR043502">
    <property type="entry name" value="DNA/RNA_pol_sf"/>
</dbReference>
<feature type="compositionally biased region" description="Basic residues" evidence="1">
    <location>
        <begin position="184"/>
        <end position="194"/>
    </location>
</feature>